<gene>
    <name evidence="2" type="ORF">EP073_09780</name>
</gene>
<accession>A0A3R5UYM4</accession>
<evidence type="ECO:0000256" key="1">
    <source>
        <dbReference type="SAM" id="SignalP"/>
    </source>
</evidence>
<dbReference type="Pfam" id="PF05643">
    <property type="entry name" value="GNA1162-like"/>
    <property type="match status" value="1"/>
</dbReference>
<reference evidence="2 3" key="1">
    <citation type="submission" date="2019-01" db="EMBL/GenBank/DDBJ databases">
        <title>Geovibrio thiophilus DSM 11263, complete genome.</title>
        <authorList>
            <person name="Spring S."/>
            <person name="Bunk B."/>
            <person name="Sproer C."/>
        </authorList>
    </citation>
    <scope>NUCLEOTIDE SEQUENCE [LARGE SCALE GENOMIC DNA]</scope>
    <source>
        <strain evidence="2 3">DSM 11263</strain>
    </source>
</reference>
<dbReference type="EMBL" id="CP035108">
    <property type="protein sequence ID" value="QAR33681.1"/>
    <property type="molecule type" value="Genomic_DNA"/>
</dbReference>
<name>A0A3R5UYM4_9BACT</name>
<keyword evidence="3" id="KW-1185">Reference proteome</keyword>
<dbReference type="RefSeq" id="WP_128466967.1">
    <property type="nucleotide sequence ID" value="NZ_CP035108.1"/>
</dbReference>
<protein>
    <recommendedName>
        <fullName evidence="4">Lipoprotein</fullName>
    </recommendedName>
</protein>
<dbReference type="AlphaFoldDB" id="A0A3R5UYM4"/>
<proteinExistence type="predicted"/>
<dbReference type="KEGG" id="gtl:EP073_09780"/>
<organism evidence="2 3">
    <name type="scientific">Geovibrio thiophilus</name>
    <dbReference type="NCBI Taxonomy" id="139438"/>
    <lineage>
        <taxon>Bacteria</taxon>
        <taxon>Pseudomonadati</taxon>
        <taxon>Deferribacterota</taxon>
        <taxon>Deferribacteres</taxon>
        <taxon>Deferribacterales</taxon>
        <taxon>Geovibrionaceae</taxon>
        <taxon>Geovibrio</taxon>
    </lineage>
</organism>
<feature type="signal peptide" evidence="1">
    <location>
        <begin position="1"/>
        <end position="22"/>
    </location>
</feature>
<evidence type="ECO:0000313" key="3">
    <source>
        <dbReference type="Proteomes" id="UP000287502"/>
    </source>
</evidence>
<feature type="chain" id="PRO_5018751501" description="Lipoprotein" evidence="1">
    <location>
        <begin position="23"/>
        <end position="343"/>
    </location>
</feature>
<dbReference type="InterPro" id="IPR008517">
    <property type="entry name" value="GNA1162-like"/>
</dbReference>
<sequence length="343" mass="38932">MNKKLILIISFLSFVFSGCATSSSVKKGDYYKSYFNTHPTSILVLPARNTTTAADAAEHFRYSITQPLAERGYYVYPVHLVDAFFKSENIVENELIRNIPISKLKEVFNADAIVYIDINAWDTGYNVISSNVDVGLSYAIVNTATEKEIWRSNAYAYSARVIDTSSIVSIIVSAVTVAVNTGTDYTKLSLVANQHGLSTLPVGKYHPNYKSDLEEVLVIPDSGEYKNGLLYVDEYFVYGENSEEDVPLVVRMRANGYFAFNVMSLGGNVFKHNGYTKYYYLEKVGEKTYLKNKFFLYDDYRPFLFVEGKKLYVERESDGKIPFIKDGSKYYFNIEEVVEVKSN</sequence>
<evidence type="ECO:0000313" key="2">
    <source>
        <dbReference type="EMBL" id="QAR33681.1"/>
    </source>
</evidence>
<dbReference type="Proteomes" id="UP000287502">
    <property type="component" value="Chromosome"/>
</dbReference>
<dbReference type="OrthoDB" id="1014694at2"/>
<dbReference type="Gene3D" id="3.40.50.10610">
    <property type="entry name" value="ABC-type transport auxiliary lipoprotein component"/>
    <property type="match status" value="1"/>
</dbReference>
<keyword evidence="1" id="KW-0732">Signal</keyword>
<dbReference type="PROSITE" id="PS51257">
    <property type="entry name" value="PROKAR_LIPOPROTEIN"/>
    <property type="match status" value="1"/>
</dbReference>
<evidence type="ECO:0008006" key="4">
    <source>
        <dbReference type="Google" id="ProtNLM"/>
    </source>
</evidence>